<evidence type="ECO:0000256" key="1">
    <source>
        <dbReference type="SAM" id="MobiDB-lite"/>
    </source>
</evidence>
<reference evidence="2" key="2">
    <citation type="journal article" date="2015" name="Data Brief">
        <title>Shoot transcriptome of the giant reed, Arundo donax.</title>
        <authorList>
            <person name="Barrero R.A."/>
            <person name="Guerrero F.D."/>
            <person name="Moolhuijzen P."/>
            <person name="Goolsby J.A."/>
            <person name="Tidwell J."/>
            <person name="Bellgard S.E."/>
            <person name="Bellgard M.I."/>
        </authorList>
    </citation>
    <scope>NUCLEOTIDE SEQUENCE</scope>
    <source>
        <tissue evidence="2">Shoot tissue taken approximately 20 cm above the soil surface</tissue>
    </source>
</reference>
<feature type="region of interest" description="Disordered" evidence="1">
    <location>
        <begin position="1"/>
        <end position="58"/>
    </location>
</feature>
<evidence type="ECO:0000313" key="2">
    <source>
        <dbReference type="EMBL" id="JAD44075.1"/>
    </source>
</evidence>
<accession>A0A0A9A4Z9</accession>
<organism evidence="2">
    <name type="scientific">Arundo donax</name>
    <name type="common">Giant reed</name>
    <name type="synonym">Donax arundinaceus</name>
    <dbReference type="NCBI Taxonomy" id="35708"/>
    <lineage>
        <taxon>Eukaryota</taxon>
        <taxon>Viridiplantae</taxon>
        <taxon>Streptophyta</taxon>
        <taxon>Embryophyta</taxon>
        <taxon>Tracheophyta</taxon>
        <taxon>Spermatophyta</taxon>
        <taxon>Magnoliopsida</taxon>
        <taxon>Liliopsida</taxon>
        <taxon>Poales</taxon>
        <taxon>Poaceae</taxon>
        <taxon>PACMAD clade</taxon>
        <taxon>Arundinoideae</taxon>
        <taxon>Arundineae</taxon>
        <taxon>Arundo</taxon>
    </lineage>
</organism>
<sequence length="58" mass="6275">MKSLWPPPPPPPPGPGETMRSAVPVPVPFAGLSGRRRTALETASQRKYDVLAPGSRRR</sequence>
<protein>
    <submittedName>
        <fullName evidence="2">Uncharacterized protein</fullName>
    </submittedName>
</protein>
<name>A0A0A9A4Z9_ARUDO</name>
<dbReference type="AlphaFoldDB" id="A0A0A9A4Z9"/>
<proteinExistence type="predicted"/>
<reference evidence="2" key="1">
    <citation type="submission" date="2014-09" db="EMBL/GenBank/DDBJ databases">
        <authorList>
            <person name="Magalhaes I.L.F."/>
            <person name="Oliveira U."/>
            <person name="Santos F.R."/>
            <person name="Vidigal T.H.D.A."/>
            <person name="Brescovit A.D."/>
            <person name="Santos A.J."/>
        </authorList>
    </citation>
    <scope>NUCLEOTIDE SEQUENCE</scope>
    <source>
        <tissue evidence="2">Shoot tissue taken approximately 20 cm above the soil surface</tissue>
    </source>
</reference>
<feature type="compositionally biased region" description="Pro residues" evidence="1">
    <location>
        <begin position="1"/>
        <end position="15"/>
    </location>
</feature>
<dbReference type="EMBL" id="GBRH01253820">
    <property type="protein sequence ID" value="JAD44075.1"/>
    <property type="molecule type" value="Transcribed_RNA"/>
</dbReference>